<dbReference type="AlphaFoldDB" id="A0A922I8F7"/>
<feature type="compositionally biased region" description="Polar residues" evidence="14">
    <location>
        <begin position="391"/>
        <end position="409"/>
    </location>
</feature>
<proteinExistence type="predicted"/>
<evidence type="ECO:0000256" key="13">
    <source>
        <dbReference type="PROSITE-ProRule" id="PRU00023"/>
    </source>
</evidence>
<dbReference type="InterPro" id="IPR055285">
    <property type="entry name" value="ANKRD13_C"/>
</dbReference>
<dbReference type="InterPro" id="IPR036770">
    <property type="entry name" value="Ankyrin_rpt-contain_sf"/>
</dbReference>
<keyword evidence="7" id="KW-0638">Presynaptic neurotoxin</keyword>
<feature type="region of interest" description="Disordered" evidence="14">
    <location>
        <begin position="445"/>
        <end position="464"/>
    </location>
</feature>
<evidence type="ECO:0000256" key="4">
    <source>
        <dbReference type="ARBA" id="ARBA00022537"/>
    </source>
</evidence>
<dbReference type="PROSITE" id="PS50297">
    <property type="entry name" value="ANK_REP_REGION"/>
    <property type="match status" value="1"/>
</dbReference>
<keyword evidence="6" id="KW-0256">Endoplasmic reticulum</keyword>
<feature type="domain" description="Ankyrin repeat" evidence="15">
    <location>
        <begin position="208"/>
        <end position="567"/>
    </location>
</feature>
<evidence type="ECO:0000256" key="8">
    <source>
        <dbReference type="ARBA" id="ARBA00023043"/>
    </source>
</evidence>
<comment type="function">
    <text evidence="12">Acts as a molecular chaperone for G protein-coupled receptors, regulating their biogenesis and exit from the ER.</text>
</comment>
<dbReference type="GO" id="GO:0005789">
    <property type="term" value="C:endoplasmic reticulum membrane"/>
    <property type="evidence" value="ECO:0007669"/>
    <property type="project" value="UniProtKB-SubCell"/>
</dbReference>
<dbReference type="GO" id="GO:0044218">
    <property type="term" value="C:other organism cell membrane"/>
    <property type="evidence" value="ECO:0007669"/>
    <property type="project" value="UniProtKB-KW"/>
</dbReference>
<keyword evidence="3" id="KW-0268">Exocytosis</keyword>
<dbReference type="EMBL" id="ASGP02000001">
    <property type="protein sequence ID" value="KAH9526108.1"/>
    <property type="molecule type" value="Genomic_DNA"/>
</dbReference>
<evidence type="ECO:0000256" key="6">
    <source>
        <dbReference type="ARBA" id="ARBA00022824"/>
    </source>
</evidence>
<dbReference type="GO" id="GO:0044231">
    <property type="term" value="C:host cell presynaptic membrane"/>
    <property type="evidence" value="ECO:0007669"/>
    <property type="project" value="UniProtKB-KW"/>
</dbReference>
<evidence type="ECO:0000313" key="16">
    <source>
        <dbReference type="EMBL" id="KAH9526108.1"/>
    </source>
</evidence>
<comment type="caution">
    <text evidence="16">The sequence shown here is derived from an EMBL/GenBank/DDBJ whole genome shotgun (WGS) entry which is preliminary data.</text>
</comment>
<keyword evidence="7" id="KW-0800">Toxin</keyword>
<dbReference type="InterPro" id="IPR021832">
    <property type="entry name" value="ANKRD13"/>
</dbReference>
<sequence>MIKFIGLGRVSYIKMSDGTCSEESEDFVDAVDDVQTTPVTINITDFENEPFPLHRAVFENRPLHFLTELLSSITKRNKSMDIADIVGQKDLHGNTPLHLAVMFGHRDHINFLLQQNAPIKTKNIQGWTPLDEAISYGDRKIIKSILLLGRKQARQSLGNRSPKLMETLRAIKDFQMELRWEFHSWIPLLKRFLPSDVCAISKRGCSFRLDTTLLDFNDRRWRRGNLTFLFIGNNVGKKSSSSNTAADRHSLVIMDNELKVYQYIRYNEEMDIDEDVDMLMSTDLVYLQPNTKAISFSRAQSGWFFNRYNKTEKVGQFDADFYNINGFMIETKKRREHLSEEDIYANKAIYETLKKSLEQQKNHRKSSQKSLEESSSSFDDIAQIDQPSKFNNTQQLSTNNGGNNHINGDTSHETDADDHHSGGDGGEETDDEENLIEAAMVSAMSGQDDQLPIKPRRSLPPPTQTNVTWEQYINAPKGMPPCLGRQWDLKVRTKNLKATIAMSQEFPLSIESLLNILEVFATFKHFKKLKEFINLNLPPGFPVKIDIPMIATILARVTFLNFNYNDKLDANMFEIPADYTEDPNRFPDL</sequence>
<keyword evidence="17" id="KW-1185">Reference proteome</keyword>
<evidence type="ECO:0000256" key="10">
    <source>
        <dbReference type="ARBA" id="ARBA00023186"/>
    </source>
</evidence>
<dbReference type="Pfam" id="PF11904">
    <property type="entry name" value="ANKRD13_C"/>
    <property type="match status" value="1"/>
</dbReference>
<dbReference type="Pfam" id="PF12796">
    <property type="entry name" value="Ank_2"/>
    <property type="match status" value="1"/>
</dbReference>
<evidence type="ECO:0000313" key="17">
    <source>
        <dbReference type="Proteomes" id="UP000790347"/>
    </source>
</evidence>
<dbReference type="PANTHER" id="PTHR12447:SF25">
    <property type="entry name" value="ANKYRIN REPEAT DOMAIN-CONTAINING PROTEIN 13C"/>
    <property type="match status" value="1"/>
</dbReference>
<name>A0A922I8F7_DERFA</name>
<evidence type="ECO:0000256" key="5">
    <source>
        <dbReference type="ARBA" id="ARBA00022737"/>
    </source>
</evidence>
<keyword evidence="11" id="KW-1053">Target membrane</keyword>
<keyword evidence="7" id="KW-0528">Neurotoxin</keyword>
<evidence type="ECO:0000259" key="15">
    <source>
        <dbReference type="Pfam" id="PF11904"/>
    </source>
</evidence>
<evidence type="ECO:0000256" key="14">
    <source>
        <dbReference type="SAM" id="MobiDB-lite"/>
    </source>
</evidence>
<reference evidence="16" key="1">
    <citation type="submission" date="2013-05" db="EMBL/GenBank/DDBJ databases">
        <authorList>
            <person name="Yim A.K.Y."/>
            <person name="Chan T.F."/>
            <person name="Ji K.M."/>
            <person name="Liu X.Y."/>
            <person name="Zhou J.W."/>
            <person name="Li R.Q."/>
            <person name="Yang K.Y."/>
            <person name="Li J."/>
            <person name="Li M."/>
            <person name="Law P.T.W."/>
            <person name="Wu Y.L."/>
            <person name="Cai Z.L."/>
            <person name="Qin H."/>
            <person name="Bao Y."/>
            <person name="Leung R.K.K."/>
            <person name="Ng P.K.S."/>
            <person name="Zou J."/>
            <person name="Zhong X.J."/>
            <person name="Ran P.X."/>
            <person name="Zhong N.S."/>
            <person name="Liu Z.G."/>
            <person name="Tsui S.K.W."/>
        </authorList>
    </citation>
    <scope>NUCLEOTIDE SEQUENCE</scope>
    <source>
        <strain evidence="16">Derf</strain>
        <tissue evidence="16">Whole organism</tissue>
    </source>
</reference>
<feature type="repeat" description="ANK" evidence="13">
    <location>
        <begin position="92"/>
        <end position="124"/>
    </location>
</feature>
<evidence type="ECO:0000256" key="12">
    <source>
        <dbReference type="ARBA" id="ARBA00037107"/>
    </source>
</evidence>
<keyword evidence="5" id="KW-0677">Repeat</keyword>
<comment type="subcellular location">
    <subcellularLocation>
        <location evidence="2">Endoplasmic reticulum membrane</location>
    </subcellularLocation>
    <subcellularLocation>
        <location evidence="1">Target cell membrane</location>
    </subcellularLocation>
</comment>
<dbReference type="SMART" id="SM00248">
    <property type="entry name" value="ANK"/>
    <property type="match status" value="2"/>
</dbReference>
<gene>
    <name evidence="16" type="primary">ANKRD13C_1</name>
    <name evidence="16" type="ORF">DERF_000223</name>
</gene>
<dbReference type="PROSITE" id="PS50088">
    <property type="entry name" value="ANK_REPEAT"/>
    <property type="match status" value="1"/>
</dbReference>
<dbReference type="PANTHER" id="PTHR12447">
    <property type="entry name" value="ANKYRIN REPEAT DOMAIN-CONTAINING PROTEIN 13"/>
    <property type="match status" value="1"/>
</dbReference>
<evidence type="ECO:0000256" key="11">
    <source>
        <dbReference type="ARBA" id="ARBA00023298"/>
    </source>
</evidence>
<feature type="compositionally biased region" description="Basic and acidic residues" evidence="14">
    <location>
        <begin position="410"/>
        <end position="422"/>
    </location>
</feature>
<dbReference type="Gene3D" id="1.25.40.20">
    <property type="entry name" value="Ankyrin repeat-containing domain"/>
    <property type="match status" value="1"/>
</dbReference>
<dbReference type="SUPFAM" id="SSF48403">
    <property type="entry name" value="Ankyrin repeat"/>
    <property type="match status" value="1"/>
</dbReference>
<keyword evidence="4" id="KW-1052">Target cell membrane</keyword>
<evidence type="ECO:0000256" key="1">
    <source>
        <dbReference type="ARBA" id="ARBA00004175"/>
    </source>
</evidence>
<keyword evidence="10" id="KW-0143">Chaperone</keyword>
<dbReference type="GO" id="GO:0006887">
    <property type="term" value="P:exocytosis"/>
    <property type="evidence" value="ECO:0007669"/>
    <property type="project" value="UniProtKB-KW"/>
</dbReference>
<evidence type="ECO:0000256" key="3">
    <source>
        <dbReference type="ARBA" id="ARBA00022483"/>
    </source>
</evidence>
<feature type="region of interest" description="Disordered" evidence="14">
    <location>
        <begin position="359"/>
        <end position="378"/>
    </location>
</feature>
<protein>
    <submittedName>
        <fullName evidence="16">Ankyrin repeat domain-containing protein 13C</fullName>
    </submittedName>
</protein>
<dbReference type="InterPro" id="IPR002110">
    <property type="entry name" value="Ankyrin_rpt"/>
</dbReference>
<evidence type="ECO:0000256" key="9">
    <source>
        <dbReference type="ARBA" id="ARBA00023136"/>
    </source>
</evidence>
<accession>A0A922I8F7</accession>
<keyword evidence="9" id="KW-0472">Membrane</keyword>
<keyword evidence="8 13" id="KW-0040">ANK repeat</keyword>
<dbReference type="GO" id="GO:0005102">
    <property type="term" value="F:signaling receptor binding"/>
    <property type="evidence" value="ECO:0007669"/>
    <property type="project" value="TreeGrafter"/>
</dbReference>
<dbReference type="GO" id="GO:0006621">
    <property type="term" value="P:protein retention in ER lumen"/>
    <property type="evidence" value="ECO:0007669"/>
    <property type="project" value="TreeGrafter"/>
</dbReference>
<feature type="region of interest" description="Disordered" evidence="14">
    <location>
        <begin position="391"/>
        <end position="431"/>
    </location>
</feature>
<evidence type="ECO:0000256" key="7">
    <source>
        <dbReference type="ARBA" id="ARBA00023028"/>
    </source>
</evidence>
<reference evidence="16" key="2">
    <citation type="journal article" date="2022" name="Res Sq">
        <title>Comparative Genomics Reveals Insights into the Divergent Evolution of Astigmatic Mites and Household Pest Adaptations.</title>
        <authorList>
            <person name="Xiong Q."/>
            <person name="Wan A.T.-Y."/>
            <person name="Liu X.-Y."/>
            <person name="Fung C.S.-H."/>
            <person name="Xiao X."/>
            <person name="Malainual N."/>
            <person name="Hou J."/>
            <person name="Wang L."/>
            <person name="Wang M."/>
            <person name="Yang K."/>
            <person name="Cui Y."/>
            <person name="Leung E."/>
            <person name="Nong W."/>
            <person name="Shin S.-K."/>
            <person name="Au S."/>
            <person name="Jeong K.Y."/>
            <person name="Chew F.T."/>
            <person name="Hui J."/>
            <person name="Leung T.F."/>
            <person name="Tungtrongchitr A."/>
            <person name="Zhong N."/>
            <person name="Liu Z."/>
            <person name="Tsui S."/>
        </authorList>
    </citation>
    <scope>NUCLEOTIDE SEQUENCE</scope>
    <source>
        <strain evidence="16">Derf</strain>
        <tissue evidence="16">Whole organism</tissue>
    </source>
</reference>
<dbReference type="Proteomes" id="UP000790347">
    <property type="component" value="Unassembled WGS sequence"/>
</dbReference>
<evidence type="ECO:0000256" key="2">
    <source>
        <dbReference type="ARBA" id="ARBA00004586"/>
    </source>
</evidence>
<organism evidence="16 17">
    <name type="scientific">Dermatophagoides farinae</name>
    <name type="common">American house dust mite</name>
    <dbReference type="NCBI Taxonomy" id="6954"/>
    <lineage>
        <taxon>Eukaryota</taxon>
        <taxon>Metazoa</taxon>
        <taxon>Ecdysozoa</taxon>
        <taxon>Arthropoda</taxon>
        <taxon>Chelicerata</taxon>
        <taxon>Arachnida</taxon>
        <taxon>Acari</taxon>
        <taxon>Acariformes</taxon>
        <taxon>Sarcoptiformes</taxon>
        <taxon>Astigmata</taxon>
        <taxon>Psoroptidia</taxon>
        <taxon>Analgoidea</taxon>
        <taxon>Pyroglyphidae</taxon>
        <taxon>Dermatophagoidinae</taxon>
        <taxon>Dermatophagoides</taxon>
    </lineage>
</organism>